<dbReference type="EMBL" id="FNRI01000001">
    <property type="protein sequence ID" value="SEA05708.1"/>
    <property type="molecule type" value="Genomic_DNA"/>
</dbReference>
<gene>
    <name evidence="3" type="ORF">SAMN05444145_101421</name>
</gene>
<organism evidence="3 4">
    <name type="scientific">Alistipes timonensis JC136</name>
    <dbReference type="NCBI Taxonomy" id="1033731"/>
    <lineage>
        <taxon>Bacteria</taxon>
        <taxon>Pseudomonadati</taxon>
        <taxon>Bacteroidota</taxon>
        <taxon>Bacteroidia</taxon>
        <taxon>Bacteroidales</taxon>
        <taxon>Rikenellaceae</taxon>
        <taxon>Alistipes</taxon>
    </lineage>
</organism>
<accession>A0A1H3Y4F5</accession>
<dbReference type="STRING" id="1033731.SAMN05444145_101421"/>
<keyword evidence="3" id="KW-0540">Nuclease</keyword>
<feature type="chain" id="PRO_5010187121" evidence="1">
    <location>
        <begin position="23"/>
        <end position="280"/>
    </location>
</feature>
<proteinExistence type="predicted"/>
<dbReference type="InterPro" id="IPR036691">
    <property type="entry name" value="Endo/exonu/phosph_ase_sf"/>
</dbReference>
<dbReference type="Pfam" id="PF03372">
    <property type="entry name" value="Exo_endo_phos"/>
    <property type="match status" value="1"/>
</dbReference>
<dbReference type="CDD" id="cd09083">
    <property type="entry name" value="EEP-1"/>
    <property type="match status" value="1"/>
</dbReference>
<protein>
    <submittedName>
        <fullName evidence="3">Metal-dependent hydrolase, endonuclease/exonuclease/phosphatase family</fullName>
    </submittedName>
</protein>
<dbReference type="GO" id="GO:0000175">
    <property type="term" value="F:3'-5'-RNA exonuclease activity"/>
    <property type="evidence" value="ECO:0007669"/>
    <property type="project" value="TreeGrafter"/>
</dbReference>
<dbReference type="AlphaFoldDB" id="A0A1H3Y4F5"/>
<evidence type="ECO:0000256" key="1">
    <source>
        <dbReference type="SAM" id="SignalP"/>
    </source>
</evidence>
<dbReference type="SUPFAM" id="SSF56219">
    <property type="entry name" value="DNase I-like"/>
    <property type="match status" value="1"/>
</dbReference>
<reference evidence="3 4" key="1">
    <citation type="submission" date="2016-10" db="EMBL/GenBank/DDBJ databases">
        <authorList>
            <person name="de Groot N.N."/>
        </authorList>
    </citation>
    <scope>NUCLEOTIDE SEQUENCE [LARGE SCALE GENOMIC DNA]</scope>
    <source>
        <strain evidence="3 4">DSM 25383</strain>
    </source>
</reference>
<dbReference type="GO" id="GO:0004519">
    <property type="term" value="F:endonuclease activity"/>
    <property type="evidence" value="ECO:0007669"/>
    <property type="project" value="UniProtKB-KW"/>
</dbReference>
<keyword evidence="1" id="KW-0732">Signal</keyword>
<evidence type="ECO:0000313" key="3">
    <source>
        <dbReference type="EMBL" id="SEA05708.1"/>
    </source>
</evidence>
<feature type="signal peptide" evidence="1">
    <location>
        <begin position="1"/>
        <end position="22"/>
    </location>
</feature>
<keyword evidence="3" id="KW-0269">Exonuclease</keyword>
<dbReference type="Proteomes" id="UP000183253">
    <property type="component" value="Unassembled WGS sequence"/>
</dbReference>
<keyword evidence="4" id="KW-1185">Reference proteome</keyword>
<dbReference type="InterPro" id="IPR005135">
    <property type="entry name" value="Endo/exonuclease/phosphatase"/>
</dbReference>
<sequence length="280" mass="31348">MIMKRTALLLLLAACFSMPVFAGDGPQPIKLISYNLRNSGARDGDNAWMKRRHATPQMIRQEAPDVFGVQEGLIDQLQYIDTECPQYARVGVGRDDGSEGGEIMAVYYLRDRFELVDSGTLWLSETPSEVSRGWDGACNRTMTWAELRDKASGKEFFYFNTHLDHRGKIAREESIKLIVNEIQRIAGPKGTAVLGGDFNTPVDSPIFKPLTKYMKSVRDKAPETDHKGTFNGFGSAPDTIVIDHLYYRGKLKCLTFSTLDGNYGAPFISDHYPIAMTFTL</sequence>
<evidence type="ECO:0000259" key="2">
    <source>
        <dbReference type="Pfam" id="PF03372"/>
    </source>
</evidence>
<dbReference type="PANTHER" id="PTHR12121:SF36">
    <property type="entry name" value="ENDONUCLEASE_EXONUCLEASE_PHOSPHATASE DOMAIN-CONTAINING PROTEIN"/>
    <property type="match status" value="1"/>
</dbReference>
<keyword evidence="3" id="KW-0378">Hydrolase</keyword>
<evidence type="ECO:0000313" key="4">
    <source>
        <dbReference type="Proteomes" id="UP000183253"/>
    </source>
</evidence>
<dbReference type="InterPro" id="IPR050410">
    <property type="entry name" value="CCR4/nocturin_mRNA_transcr"/>
</dbReference>
<dbReference type="PANTHER" id="PTHR12121">
    <property type="entry name" value="CARBON CATABOLITE REPRESSOR PROTEIN 4"/>
    <property type="match status" value="1"/>
</dbReference>
<name>A0A1H3Y4F5_9BACT</name>
<keyword evidence="3" id="KW-0255">Endonuclease</keyword>
<feature type="domain" description="Endonuclease/exonuclease/phosphatase" evidence="2">
    <location>
        <begin position="32"/>
        <end position="271"/>
    </location>
</feature>
<dbReference type="Gene3D" id="3.60.10.10">
    <property type="entry name" value="Endonuclease/exonuclease/phosphatase"/>
    <property type="match status" value="1"/>
</dbReference>